<dbReference type="PANTHER" id="PTHR45646">
    <property type="entry name" value="SERINE/THREONINE-PROTEIN KINASE DOA-RELATED"/>
    <property type="match status" value="1"/>
</dbReference>
<dbReference type="GO" id="GO:0005524">
    <property type="term" value="F:ATP binding"/>
    <property type="evidence" value="ECO:0007669"/>
    <property type="project" value="UniProtKB-KW"/>
</dbReference>
<keyword evidence="4" id="KW-0418">Kinase</keyword>
<dbReference type="Gene3D" id="1.10.510.10">
    <property type="entry name" value="Transferase(Phosphotransferase) domain 1"/>
    <property type="match status" value="1"/>
</dbReference>
<evidence type="ECO:0000313" key="7">
    <source>
        <dbReference type="EMBL" id="CAG8909079.1"/>
    </source>
</evidence>
<keyword evidence="1" id="KW-0723">Serine/threonine-protein kinase</keyword>
<dbReference type="OrthoDB" id="5979581at2759"/>
<gene>
    <name evidence="7" type="ORF">PEGY_LOCUS9867</name>
</gene>
<dbReference type="GO" id="GO:0004674">
    <property type="term" value="F:protein serine/threonine kinase activity"/>
    <property type="evidence" value="ECO:0007669"/>
    <property type="project" value="UniProtKB-KW"/>
</dbReference>
<dbReference type="InterPro" id="IPR051175">
    <property type="entry name" value="CLK_kinases"/>
</dbReference>
<comment type="caution">
    <text evidence="7">The sequence shown here is derived from an EMBL/GenBank/DDBJ whole genome shotgun (WGS) entry which is preliminary data.</text>
</comment>
<keyword evidence="8" id="KW-1185">Reference proteome</keyword>
<dbReference type="PROSITE" id="PS50011">
    <property type="entry name" value="PROTEIN_KINASE_DOM"/>
    <property type="match status" value="1"/>
</dbReference>
<organism evidence="7 8">
    <name type="scientific">Penicillium egyptiacum</name>
    <dbReference type="NCBI Taxonomy" id="1303716"/>
    <lineage>
        <taxon>Eukaryota</taxon>
        <taxon>Fungi</taxon>
        <taxon>Dikarya</taxon>
        <taxon>Ascomycota</taxon>
        <taxon>Pezizomycotina</taxon>
        <taxon>Eurotiomycetes</taxon>
        <taxon>Eurotiomycetidae</taxon>
        <taxon>Eurotiales</taxon>
        <taxon>Aspergillaceae</taxon>
        <taxon>Penicillium</taxon>
    </lineage>
</organism>
<dbReference type="Proteomes" id="UP001154252">
    <property type="component" value="Unassembled WGS sequence"/>
</dbReference>
<dbReference type="Gene3D" id="3.30.200.20">
    <property type="entry name" value="Phosphorylase Kinase, domain 1"/>
    <property type="match status" value="1"/>
</dbReference>
<accession>A0A9W4PAW3</accession>
<dbReference type="SUPFAM" id="SSF56112">
    <property type="entry name" value="Protein kinase-like (PK-like)"/>
    <property type="match status" value="1"/>
</dbReference>
<feature type="domain" description="Protein kinase" evidence="6">
    <location>
        <begin position="43"/>
        <end position="411"/>
    </location>
</feature>
<dbReference type="InterPro" id="IPR000719">
    <property type="entry name" value="Prot_kinase_dom"/>
</dbReference>
<dbReference type="InterPro" id="IPR011009">
    <property type="entry name" value="Kinase-like_dom_sf"/>
</dbReference>
<protein>
    <recommendedName>
        <fullName evidence="6">Protein kinase domain-containing protein</fullName>
    </recommendedName>
</protein>
<sequence length="440" mass="50158">MADSPCPPMEDTYHPEPDVEYLENYVPGGYHPTLIGDTFCSSFRSLGLVDIQQFNNLVRRDQQRQRYVSPKILTAREWPVSYEGKVLQYLMKNDLTHAGKQFIPPLLDQFSFHGPNGHHQCLVGEPAGVSIAKSKKDSENFMFPADAARSTAAQILLGLSYLHANGICHGDLHLRNFLLRIPNFDGLSTAELYKRFGKPCEVPIRRLDGKTGEPHAPPHTIFPMALNMPANELDRSEIIISDYGTSFFVSHVPSPTLYTPALYSPPKDFFDGPINQPTAADIWTLGVNLYEVLGERPVFETFSWDRDDIVGEMINTLGRPPVRWWNSWVNRPEFFKEDGSWVADFSRISTPVFRRLHQRLWNIGRSEAEKTCEWDVAGGELRALEDFLRAMMTFEPVERPTPDPLLRSEYMVRWALAAWERQKRQKSAHHANDGIRVSAS</sequence>
<dbReference type="GO" id="GO:0043484">
    <property type="term" value="P:regulation of RNA splicing"/>
    <property type="evidence" value="ECO:0007669"/>
    <property type="project" value="TreeGrafter"/>
</dbReference>
<evidence type="ECO:0000259" key="6">
    <source>
        <dbReference type="PROSITE" id="PS50011"/>
    </source>
</evidence>
<evidence type="ECO:0000256" key="5">
    <source>
        <dbReference type="ARBA" id="ARBA00022840"/>
    </source>
</evidence>
<name>A0A9W4PAW3_9EURO</name>
<dbReference type="SMART" id="SM00220">
    <property type="entry name" value="S_TKc"/>
    <property type="match status" value="1"/>
</dbReference>
<reference evidence="7" key="1">
    <citation type="submission" date="2021-07" db="EMBL/GenBank/DDBJ databases">
        <authorList>
            <person name="Branca A.L. A."/>
        </authorList>
    </citation>
    <scope>NUCLEOTIDE SEQUENCE</scope>
</reference>
<evidence type="ECO:0000256" key="3">
    <source>
        <dbReference type="ARBA" id="ARBA00022741"/>
    </source>
</evidence>
<dbReference type="GO" id="GO:0005634">
    <property type="term" value="C:nucleus"/>
    <property type="evidence" value="ECO:0007669"/>
    <property type="project" value="TreeGrafter"/>
</dbReference>
<evidence type="ECO:0000313" key="8">
    <source>
        <dbReference type="Proteomes" id="UP001154252"/>
    </source>
</evidence>
<keyword evidence="2" id="KW-0808">Transferase</keyword>
<dbReference type="AlphaFoldDB" id="A0A9W4PAW3"/>
<dbReference type="EMBL" id="CAJVRC010000898">
    <property type="protein sequence ID" value="CAG8909079.1"/>
    <property type="molecule type" value="Genomic_DNA"/>
</dbReference>
<keyword evidence="5" id="KW-0067">ATP-binding</keyword>
<evidence type="ECO:0000256" key="4">
    <source>
        <dbReference type="ARBA" id="ARBA00022777"/>
    </source>
</evidence>
<evidence type="ECO:0000256" key="2">
    <source>
        <dbReference type="ARBA" id="ARBA00022679"/>
    </source>
</evidence>
<dbReference type="PANTHER" id="PTHR45646:SF11">
    <property type="entry name" value="SERINE_THREONINE-PROTEIN KINASE DOA"/>
    <property type="match status" value="1"/>
</dbReference>
<keyword evidence="3" id="KW-0547">Nucleotide-binding</keyword>
<evidence type="ECO:0000256" key="1">
    <source>
        <dbReference type="ARBA" id="ARBA00022527"/>
    </source>
</evidence>
<proteinExistence type="predicted"/>